<reference evidence="1" key="1">
    <citation type="submission" date="2023-07" db="EMBL/GenBank/DDBJ databases">
        <title>Dynamics of blaOXA-23 gene transmission in Acinetobacter spp. from contaminated veterinary surfaces.</title>
        <authorList>
            <person name="Moreira Da Silva J."/>
            <person name="Menezes J."/>
            <person name="Fernandes L."/>
            <person name="Marques C."/>
            <person name="Amaral A."/>
            <person name="Timofte D."/>
            <person name="Pomba C."/>
        </authorList>
    </citation>
    <scope>NUCLEOTIDE SEQUENCE</scope>
    <source>
        <strain evidence="1">CMVB11Z4A1</strain>
    </source>
</reference>
<sequence>MKIETLNNSANQAQNAHLKTVILGAVKKLAQIKVNEFKPHFSHFIDSSIDFMLHYTEINGVDVTEEELIQAYLHNAKEMERINAKLFN</sequence>
<gene>
    <name evidence="1" type="ORF">Q8G51_14745</name>
</gene>
<dbReference type="EMBL" id="JAUUUS010000319">
    <property type="protein sequence ID" value="MDP1449007.1"/>
    <property type="molecule type" value="Genomic_DNA"/>
</dbReference>
<dbReference type="RefSeq" id="WP_121980042.1">
    <property type="nucleotide sequence ID" value="NZ_JAQITZ010000091.1"/>
</dbReference>
<name>A0AAW8AUI2_ACILW</name>
<evidence type="ECO:0000313" key="1">
    <source>
        <dbReference type="EMBL" id="MDP1449007.1"/>
    </source>
</evidence>
<comment type="caution">
    <text evidence="1">The sequence shown here is derived from an EMBL/GenBank/DDBJ whole genome shotgun (WGS) entry which is preliminary data.</text>
</comment>
<dbReference type="Proteomes" id="UP001242129">
    <property type="component" value="Unassembled WGS sequence"/>
</dbReference>
<protein>
    <submittedName>
        <fullName evidence="1">Uncharacterized protein</fullName>
    </submittedName>
</protein>
<organism evidence="1 2">
    <name type="scientific">Acinetobacter lwoffii</name>
    <dbReference type="NCBI Taxonomy" id="28090"/>
    <lineage>
        <taxon>Bacteria</taxon>
        <taxon>Pseudomonadati</taxon>
        <taxon>Pseudomonadota</taxon>
        <taxon>Gammaproteobacteria</taxon>
        <taxon>Moraxellales</taxon>
        <taxon>Moraxellaceae</taxon>
        <taxon>Acinetobacter</taxon>
    </lineage>
</organism>
<evidence type="ECO:0000313" key="2">
    <source>
        <dbReference type="Proteomes" id="UP001242129"/>
    </source>
</evidence>
<proteinExistence type="predicted"/>
<accession>A0AAW8AUI2</accession>
<dbReference type="AlphaFoldDB" id="A0AAW8AUI2"/>